<feature type="active site" evidence="9">
    <location>
        <position position="38"/>
    </location>
</feature>
<dbReference type="GO" id="GO:0000287">
    <property type="term" value="F:magnesium ion binding"/>
    <property type="evidence" value="ECO:0007669"/>
    <property type="project" value="UniProtKB-UniRule"/>
</dbReference>
<organism evidence="10 11">
    <name type="scientific">Geobacter hydrogenophilus</name>
    <dbReference type="NCBI Taxonomy" id="40983"/>
    <lineage>
        <taxon>Bacteria</taxon>
        <taxon>Pseudomonadati</taxon>
        <taxon>Thermodesulfobacteriota</taxon>
        <taxon>Desulfuromonadia</taxon>
        <taxon>Geobacterales</taxon>
        <taxon>Geobacteraceae</taxon>
        <taxon>Geobacter</taxon>
    </lineage>
</organism>
<evidence type="ECO:0000256" key="2">
    <source>
        <dbReference type="ARBA" id="ARBA00022598"/>
    </source>
</evidence>
<keyword evidence="4 9" id="KW-0547">Nucleotide-binding</keyword>
<name>A0A9W6G1R3_9BACT</name>
<dbReference type="GO" id="GO:0042803">
    <property type="term" value="F:protein homodimerization activity"/>
    <property type="evidence" value="ECO:0007669"/>
    <property type="project" value="UniProtKB-ARBA"/>
</dbReference>
<reference evidence="10" key="1">
    <citation type="submission" date="2022-12" db="EMBL/GenBank/DDBJ databases">
        <title>Reference genome sequencing for broad-spectrum identification of bacterial and archaeal isolates by mass spectrometry.</title>
        <authorList>
            <person name="Sekiguchi Y."/>
            <person name="Tourlousse D.M."/>
        </authorList>
    </citation>
    <scope>NUCLEOTIDE SEQUENCE</scope>
    <source>
        <strain evidence="10">H2</strain>
    </source>
</reference>
<dbReference type="CDD" id="cd03109">
    <property type="entry name" value="DTBS"/>
    <property type="match status" value="1"/>
</dbReference>
<dbReference type="Pfam" id="PF13500">
    <property type="entry name" value="AAA_26"/>
    <property type="match status" value="1"/>
</dbReference>
<gene>
    <name evidence="9 10" type="primary">bioD</name>
    <name evidence="10" type="ORF">GHYDROH2_23280</name>
</gene>
<dbReference type="Gene3D" id="3.40.50.300">
    <property type="entry name" value="P-loop containing nucleotide triphosphate hydrolases"/>
    <property type="match status" value="1"/>
</dbReference>
<evidence type="ECO:0000313" key="10">
    <source>
        <dbReference type="EMBL" id="GLI38827.1"/>
    </source>
</evidence>
<evidence type="ECO:0000256" key="8">
    <source>
        <dbReference type="ARBA" id="ARBA00047386"/>
    </source>
</evidence>
<feature type="binding site" evidence="9">
    <location>
        <begin position="13"/>
        <end position="18"/>
    </location>
    <ligand>
        <name>ATP</name>
        <dbReference type="ChEBI" id="CHEBI:30616"/>
    </ligand>
</feature>
<comment type="subunit">
    <text evidence="9">Homodimer.</text>
</comment>
<dbReference type="NCBIfam" id="TIGR00347">
    <property type="entry name" value="bioD"/>
    <property type="match status" value="1"/>
</dbReference>
<dbReference type="InterPro" id="IPR027417">
    <property type="entry name" value="P-loop_NTPase"/>
</dbReference>
<feature type="binding site" evidence="9">
    <location>
        <position position="55"/>
    </location>
    <ligand>
        <name>Mg(2+)</name>
        <dbReference type="ChEBI" id="CHEBI:18420"/>
    </ligand>
</feature>
<evidence type="ECO:0000256" key="7">
    <source>
        <dbReference type="ARBA" id="ARBA00022842"/>
    </source>
</evidence>
<evidence type="ECO:0000256" key="6">
    <source>
        <dbReference type="ARBA" id="ARBA00022840"/>
    </source>
</evidence>
<dbReference type="HAMAP" id="MF_00336">
    <property type="entry name" value="BioD"/>
    <property type="match status" value="1"/>
</dbReference>
<keyword evidence="6 9" id="KW-0067">ATP-binding</keyword>
<evidence type="ECO:0000256" key="9">
    <source>
        <dbReference type="HAMAP-Rule" id="MF_00336"/>
    </source>
</evidence>
<dbReference type="GO" id="GO:0005524">
    <property type="term" value="F:ATP binding"/>
    <property type="evidence" value="ECO:0007669"/>
    <property type="project" value="UniProtKB-UniRule"/>
</dbReference>
<dbReference type="SUPFAM" id="SSF52540">
    <property type="entry name" value="P-loop containing nucleoside triphosphate hydrolases"/>
    <property type="match status" value="1"/>
</dbReference>
<evidence type="ECO:0000256" key="1">
    <source>
        <dbReference type="ARBA" id="ARBA00022490"/>
    </source>
</evidence>
<feature type="binding site" evidence="9">
    <location>
        <position position="17"/>
    </location>
    <ligand>
        <name>Mg(2+)</name>
        <dbReference type="ChEBI" id="CHEBI:18420"/>
    </ligand>
</feature>
<feature type="binding site" evidence="9">
    <location>
        <begin position="175"/>
        <end position="176"/>
    </location>
    <ligand>
        <name>ATP</name>
        <dbReference type="ChEBI" id="CHEBI:30616"/>
    </ligand>
</feature>
<dbReference type="Proteomes" id="UP001144352">
    <property type="component" value="Unassembled WGS sequence"/>
</dbReference>
<dbReference type="PANTHER" id="PTHR43210:SF2">
    <property type="entry name" value="ATP-DEPENDENT DETHIOBIOTIN SYNTHETASE BIOD 2"/>
    <property type="match status" value="1"/>
</dbReference>
<keyword evidence="7 9" id="KW-0460">Magnesium</keyword>
<comment type="caution">
    <text evidence="9">Lacks conserved residue(s) required for the propagation of feature annotation.</text>
</comment>
<keyword evidence="5 9" id="KW-0093">Biotin biosynthesis</keyword>
<dbReference type="GO" id="GO:0009102">
    <property type="term" value="P:biotin biosynthetic process"/>
    <property type="evidence" value="ECO:0007669"/>
    <property type="project" value="UniProtKB-UniRule"/>
</dbReference>
<proteinExistence type="inferred from homology"/>
<comment type="similarity">
    <text evidence="9">Belongs to the dethiobiotin synthetase family.</text>
</comment>
<evidence type="ECO:0000256" key="5">
    <source>
        <dbReference type="ARBA" id="ARBA00022756"/>
    </source>
</evidence>
<dbReference type="FunFam" id="3.40.50.300:FF:000292">
    <property type="entry name" value="ATP-dependent dethiobiotin synthetase BioD"/>
    <property type="match status" value="1"/>
</dbReference>
<keyword evidence="3 9" id="KW-0479">Metal-binding</keyword>
<comment type="pathway">
    <text evidence="9">Cofactor biosynthesis; biotin biosynthesis; biotin from 7,8-diaminononanoate: step 1/2.</text>
</comment>
<dbReference type="RefSeq" id="WP_214185516.1">
    <property type="nucleotide sequence ID" value="NZ_BSDS01000002.1"/>
</dbReference>
<dbReference type="PANTHER" id="PTHR43210">
    <property type="entry name" value="DETHIOBIOTIN SYNTHETASE"/>
    <property type="match status" value="1"/>
</dbReference>
<comment type="catalytic activity">
    <reaction evidence="8">
        <text>(7R,8S)-8-amino-7-(carboxyamino)nonanoate + ATP = (4R,5S)-dethiobiotin + ADP + phosphate + H(+)</text>
        <dbReference type="Rhea" id="RHEA:63684"/>
        <dbReference type="ChEBI" id="CHEBI:15378"/>
        <dbReference type="ChEBI" id="CHEBI:30616"/>
        <dbReference type="ChEBI" id="CHEBI:43474"/>
        <dbReference type="ChEBI" id="CHEBI:149470"/>
        <dbReference type="ChEBI" id="CHEBI:149473"/>
        <dbReference type="ChEBI" id="CHEBI:456216"/>
    </reaction>
</comment>
<evidence type="ECO:0000256" key="4">
    <source>
        <dbReference type="ARBA" id="ARBA00022741"/>
    </source>
</evidence>
<feature type="binding site" evidence="9">
    <location>
        <position position="115"/>
    </location>
    <ligand>
        <name>Mg(2+)</name>
        <dbReference type="ChEBI" id="CHEBI:18420"/>
    </ligand>
</feature>
<feature type="binding site" evidence="9">
    <location>
        <begin position="205"/>
        <end position="207"/>
    </location>
    <ligand>
        <name>ATP</name>
        <dbReference type="ChEBI" id="CHEBI:30616"/>
    </ligand>
</feature>
<feature type="binding site" evidence="9">
    <location>
        <position position="55"/>
    </location>
    <ligand>
        <name>ATP</name>
        <dbReference type="ChEBI" id="CHEBI:30616"/>
    </ligand>
</feature>
<comment type="subcellular location">
    <subcellularLocation>
        <location evidence="9">Cytoplasm</location>
    </subcellularLocation>
</comment>
<dbReference type="GO" id="GO:0004141">
    <property type="term" value="F:dethiobiotin synthase activity"/>
    <property type="evidence" value="ECO:0007669"/>
    <property type="project" value="UniProtKB-UniRule"/>
</dbReference>
<keyword evidence="1 9" id="KW-0963">Cytoplasm</keyword>
<keyword evidence="11" id="KW-1185">Reference proteome</keyword>
<dbReference type="InterPro" id="IPR004472">
    <property type="entry name" value="DTB_synth_BioD"/>
</dbReference>
<evidence type="ECO:0000256" key="3">
    <source>
        <dbReference type="ARBA" id="ARBA00022723"/>
    </source>
</evidence>
<dbReference type="EMBL" id="BSDS01000002">
    <property type="protein sequence ID" value="GLI38827.1"/>
    <property type="molecule type" value="Genomic_DNA"/>
</dbReference>
<comment type="function">
    <text evidence="9">Catalyzes a mechanistically unusual reaction, the ATP-dependent insertion of CO2 between the N7 and N8 nitrogen atoms of 7,8-diaminopelargonic acid (DAPA, also called 7,8-diammoniononanoate) to form a ureido ring.</text>
</comment>
<sequence length="241" mass="25605">MSNAIFITGTDTGVGKTIATAALARLLRKQGINVGVMKPVTSGCVERDDSVVSEDAELLAWAAGVPLDEECAPYCLRTPIAPAVAASRENVRIDFSRIRDAFESLVNRHDFVLVEGAGGLMVPLSGGLMVADLVLALKLPLLVVARPDLGTINHTVLTCFAAKQLGIEVRGTIINSYPDKPDTAEEYAPHLIDSLSGAPLLGVFPKVEAADQRIIVETLTNHLSGQGTTKILLREIGIENI</sequence>
<comment type="catalytic activity">
    <reaction evidence="9">
        <text>(7R,8S)-7,8-diammoniononanoate + CO2 + ATP = (4R,5S)-dethiobiotin + ADP + phosphate + 3 H(+)</text>
        <dbReference type="Rhea" id="RHEA:15805"/>
        <dbReference type="ChEBI" id="CHEBI:15378"/>
        <dbReference type="ChEBI" id="CHEBI:16526"/>
        <dbReference type="ChEBI" id="CHEBI:30616"/>
        <dbReference type="ChEBI" id="CHEBI:43474"/>
        <dbReference type="ChEBI" id="CHEBI:149469"/>
        <dbReference type="ChEBI" id="CHEBI:149473"/>
        <dbReference type="ChEBI" id="CHEBI:456216"/>
        <dbReference type="EC" id="6.3.3.3"/>
    </reaction>
</comment>
<dbReference type="GO" id="GO:0005829">
    <property type="term" value="C:cytosol"/>
    <property type="evidence" value="ECO:0007669"/>
    <property type="project" value="TreeGrafter"/>
</dbReference>
<comment type="cofactor">
    <cofactor evidence="9">
        <name>Mg(2+)</name>
        <dbReference type="ChEBI" id="CHEBI:18420"/>
    </cofactor>
</comment>
<dbReference type="PIRSF" id="PIRSF006755">
    <property type="entry name" value="DTB_synth"/>
    <property type="match status" value="1"/>
</dbReference>
<comment type="caution">
    <text evidence="10">The sequence shown here is derived from an EMBL/GenBank/DDBJ whole genome shotgun (WGS) entry which is preliminary data.</text>
</comment>
<feature type="binding site" evidence="9">
    <location>
        <begin position="115"/>
        <end position="118"/>
    </location>
    <ligand>
        <name>ATP</name>
        <dbReference type="ChEBI" id="CHEBI:30616"/>
    </ligand>
</feature>
<protein>
    <recommendedName>
        <fullName evidence="9">ATP-dependent dethiobiotin synthetase BioD</fullName>
        <ecNumber evidence="9">6.3.3.3</ecNumber>
    </recommendedName>
    <alternativeName>
        <fullName evidence="9">DTB synthetase</fullName>
        <shortName evidence="9">DTBS</shortName>
    </alternativeName>
    <alternativeName>
        <fullName evidence="9">Dethiobiotin synthase</fullName>
    </alternativeName>
</protein>
<dbReference type="AlphaFoldDB" id="A0A9W6G1R3"/>
<feature type="binding site" evidence="9">
    <location>
        <position position="42"/>
    </location>
    <ligand>
        <name>substrate</name>
    </ligand>
</feature>
<evidence type="ECO:0000313" key="11">
    <source>
        <dbReference type="Proteomes" id="UP001144352"/>
    </source>
</evidence>
<dbReference type="EC" id="6.3.3.3" evidence="9"/>
<keyword evidence="2 9" id="KW-0436">Ligase</keyword>
<accession>A0A9W6G1R3</accession>